<evidence type="ECO:0000256" key="7">
    <source>
        <dbReference type="HAMAP-Rule" id="MF_00210"/>
    </source>
</evidence>
<evidence type="ECO:0000313" key="10">
    <source>
        <dbReference type="Proteomes" id="UP000006233"/>
    </source>
</evidence>
<evidence type="ECO:0000256" key="5">
    <source>
        <dbReference type="ARBA" id="ARBA00023141"/>
    </source>
</evidence>
<dbReference type="InterPro" id="IPR006264">
    <property type="entry name" value="EPSP_synthase"/>
</dbReference>
<evidence type="ECO:0000259" key="8">
    <source>
        <dbReference type="Pfam" id="PF00275"/>
    </source>
</evidence>
<dbReference type="AlphaFoldDB" id="C9N0Z7"/>
<feature type="binding site" evidence="7">
    <location>
        <position position="339"/>
    </location>
    <ligand>
        <name>3-phosphoshikimate</name>
        <dbReference type="ChEBI" id="CHEBI:145989"/>
    </ligand>
</feature>
<proteinExistence type="inferred from homology"/>
<dbReference type="PROSITE" id="PS00885">
    <property type="entry name" value="EPSP_SYNTHASE_2"/>
    <property type="match status" value="1"/>
</dbReference>
<comment type="pathway">
    <text evidence="1 7">Metabolic intermediate biosynthesis; chorismate biosynthesis; chorismate from D-erythrose 4-phosphate and phosphoenolpyruvate: step 6/7.</text>
</comment>
<dbReference type="PIRSF" id="PIRSF000505">
    <property type="entry name" value="EPSPS"/>
    <property type="match status" value="1"/>
</dbReference>
<dbReference type="EMBL" id="ACVB02000027">
    <property type="protein sequence ID" value="EEX73483.1"/>
    <property type="molecule type" value="Genomic_DNA"/>
</dbReference>
<dbReference type="STRING" id="634994.GCWU000323_02518"/>
<dbReference type="Proteomes" id="UP000006233">
    <property type="component" value="Unassembled WGS sequence"/>
</dbReference>
<feature type="domain" description="Enolpyruvate transferase" evidence="8">
    <location>
        <begin position="6"/>
        <end position="420"/>
    </location>
</feature>
<evidence type="ECO:0000256" key="1">
    <source>
        <dbReference type="ARBA" id="ARBA00004811"/>
    </source>
</evidence>
<comment type="caution">
    <text evidence="9">The sequence shown here is derived from an EMBL/GenBank/DDBJ whole genome shotgun (WGS) entry which is preliminary data.</text>
</comment>
<comment type="similarity">
    <text evidence="2 7">Belongs to the EPSP synthase family.</text>
</comment>
<organism evidence="9 10">
    <name type="scientific">Leptotrichia hofstadii F0254</name>
    <dbReference type="NCBI Taxonomy" id="634994"/>
    <lineage>
        <taxon>Bacteria</taxon>
        <taxon>Fusobacteriati</taxon>
        <taxon>Fusobacteriota</taxon>
        <taxon>Fusobacteriia</taxon>
        <taxon>Fusobacteriales</taxon>
        <taxon>Leptotrichiaceae</taxon>
        <taxon>Leptotrichia</taxon>
    </lineage>
</organism>
<comment type="subunit">
    <text evidence="7">Monomer.</text>
</comment>
<dbReference type="InterPro" id="IPR001986">
    <property type="entry name" value="Enolpyruvate_Tfrase_dom"/>
</dbReference>
<evidence type="ECO:0000256" key="2">
    <source>
        <dbReference type="ARBA" id="ARBA00009948"/>
    </source>
</evidence>
<comment type="catalytic activity">
    <reaction evidence="6">
        <text>3-phosphoshikimate + phosphoenolpyruvate = 5-O-(1-carboxyvinyl)-3-phosphoshikimate + phosphate</text>
        <dbReference type="Rhea" id="RHEA:21256"/>
        <dbReference type="ChEBI" id="CHEBI:43474"/>
        <dbReference type="ChEBI" id="CHEBI:57701"/>
        <dbReference type="ChEBI" id="CHEBI:58702"/>
        <dbReference type="ChEBI" id="CHEBI:145989"/>
        <dbReference type="EC" id="2.5.1.19"/>
    </reaction>
    <physiologicalReaction direction="left-to-right" evidence="6">
        <dbReference type="Rhea" id="RHEA:21257"/>
    </physiologicalReaction>
</comment>
<dbReference type="UniPathway" id="UPA00053">
    <property type="reaction ID" value="UER00089"/>
</dbReference>
<feature type="binding site" evidence="7">
    <location>
        <position position="168"/>
    </location>
    <ligand>
        <name>phosphoenolpyruvate</name>
        <dbReference type="ChEBI" id="CHEBI:58702"/>
    </ligand>
</feature>
<feature type="binding site" evidence="7">
    <location>
        <position position="312"/>
    </location>
    <ligand>
        <name>3-phosphoshikimate</name>
        <dbReference type="ChEBI" id="CHEBI:145989"/>
    </ligand>
</feature>
<feature type="binding site" evidence="7">
    <location>
        <position position="20"/>
    </location>
    <ligand>
        <name>phosphoenolpyruvate</name>
        <dbReference type="ChEBI" id="CHEBI:58702"/>
    </ligand>
</feature>
<feature type="binding site" evidence="7">
    <location>
        <position position="343"/>
    </location>
    <ligand>
        <name>phosphoenolpyruvate</name>
        <dbReference type="ChEBI" id="CHEBI:58702"/>
    </ligand>
</feature>
<gene>
    <name evidence="7 9" type="primary">aroA</name>
    <name evidence="9" type="ORF">GCWU000323_02518</name>
</gene>
<feature type="binding site" evidence="7">
    <location>
        <position position="20"/>
    </location>
    <ligand>
        <name>3-phosphoshikimate</name>
        <dbReference type="ChEBI" id="CHEBI:145989"/>
    </ligand>
</feature>
<dbReference type="GO" id="GO:0009073">
    <property type="term" value="P:aromatic amino acid family biosynthetic process"/>
    <property type="evidence" value="ECO:0007669"/>
    <property type="project" value="UniProtKB-KW"/>
</dbReference>
<dbReference type="PANTHER" id="PTHR21090">
    <property type="entry name" value="AROM/DEHYDROQUINATE SYNTHASE"/>
    <property type="match status" value="1"/>
</dbReference>
<keyword evidence="3 7" id="KW-0028">Amino-acid biosynthesis</keyword>
<feature type="binding site" evidence="7">
    <location>
        <position position="25"/>
    </location>
    <ligand>
        <name>3-phosphoshikimate</name>
        <dbReference type="ChEBI" id="CHEBI:145989"/>
    </ligand>
</feature>
<feature type="binding site" evidence="7">
    <location>
        <position position="95"/>
    </location>
    <ligand>
        <name>phosphoenolpyruvate</name>
        <dbReference type="ChEBI" id="CHEBI:58702"/>
    </ligand>
</feature>
<dbReference type="Gene3D" id="3.65.10.10">
    <property type="entry name" value="Enolpyruvate transferase domain"/>
    <property type="match status" value="2"/>
</dbReference>
<dbReference type="HAMAP" id="MF_00210">
    <property type="entry name" value="EPSP_synth"/>
    <property type="match status" value="1"/>
</dbReference>
<dbReference type="CDD" id="cd01556">
    <property type="entry name" value="EPSP_synthase"/>
    <property type="match status" value="1"/>
</dbReference>
<dbReference type="SUPFAM" id="SSF55205">
    <property type="entry name" value="EPT/RTPC-like"/>
    <property type="match status" value="1"/>
</dbReference>
<feature type="binding site" evidence="7">
    <location>
        <position position="194"/>
    </location>
    <ligand>
        <name>3-phosphoshikimate</name>
        <dbReference type="ChEBI" id="CHEBI:145989"/>
    </ligand>
</feature>
<keyword evidence="4 7" id="KW-0808">Transferase</keyword>
<dbReference type="GO" id="GO:0008652">
    <property type="term" value="P:amino acid biosynthetic process"/>
    <property type="evidence" value="ECO:0007669"/>
    <property type="project" value="UniProtKB-KW"/>
</dbReference>
<dbReference type="eggNOG" id="COG0128">
    <property type="taxonomic scope" value="Bacteria"/>
</dbReference>
<evidence type="ECO:0000256" key="3">
    <source>
        <dbReference type="ARBA" id="ARBA00022605"/>
    </source>
</evidence>
<accession>C9N0Z7</accession>
<feature type="binding site" evidence="7">
    <location>
        <position position="21"/>
    </location>
    <ligand>
        <name>3-phosphoshikimate</name>
        <dbReference type="ChEBI" id="CHEBI:145989"/>
    </ligand>
</feature>
<comment type="caution">
    <text evidence="7">Lacks conserved residue(s) required for the propagation of feature annotation.</text>
</comment>
<feature type="binding site" evidence="7">
    <location>
        <position position="167"/>
    </location>
    <ligand>
        <name>3-phosphoshikimate</name>
        <dbReference type="ChEBI" id="CHEBI:145989"/>
    </ligand>
</feature>
<dbReference type="Pfam" id="PF00275">
    <property type="entry name" value="EPSP_synthase"/>
    <property type="match status" value="1"/>
</dbReference>
<dbReference type="InterPro" id="IPR023193">
    <property type="entry name" value="EPSP_synthase_CS"/>
</dbReference>
<evidence type="ECO:0000313" key="9">
    <source>
        <dbReference type="EMBL" id="EEX73483.1"/>
    </source>
</evidence>
<feature type="binding site" evidence="7">
    <location>
        <position position="123"/>
    </location>
    <ligand>
        <name>phosphoenolpyruvate</name>
        <dbReference type="ChEBI" id="CHEBI:58702"/>
    </ligand>
</feature>
<dbReference type="GO" id="GO:0003866">
    <property type="term" value="F:3-phosphoshikimate 1-carboxyvinyltransferase activity"/>
    <property type="evidence" value="ECO:0007669"/>
    <property type="project" value="UniProtKB-UniRule"/>
</dbReference>
<dbReference type="RefSeq" id="WP_006805805.1">
    <property type="nucleotide sequence ID" value="NZ_GG700633.1"/>
</dbReference>
<sequence length="433" mass="48204">MKIKIKPSTLNGTIEIPPSKSYSHRAVIAAALAENKDNRKSKIDNLKFSVDITTTTDIMENWGAKINREESSLEIIGNGGKVVPKDKYVQCNESGSTIRFLIPIGITDENELIFDGKGKLVDRPLDSYYRIFDKQGIFYKNENGKLPLTVNGKLKAGNYEIDGNISSQFITGLLYALPLLDGDSKLTINKNLESKGYIDLTLEILKLAGIEIVNNNYKSFDIKGNQIYKPFDYTVEGDYSQVAFWIVAGIISANKDNEVKCLHVNKNSLQGDREIIEIVERMGADIEIFDNYVLVRPSKTKGTVIDISQCPDIGPILTVLGALSEGETRIINGERLRIKESDRITSIKTELNKLGANVAEEGDSLIIQGVEVFTGGVTVNAWNDHRIAMSLAIASTRCEKEIILEEAESVRKSYPHFWDDFVKMGGEIEIIEK</sequence>
<comment type="subcellular location">
    <subcellularLocation>
        <location evidence="7">Cytoplasm</location>
    </subcellularLocation>
</comment>
<dbReference type="GO" id="GO:0005737">
    <property type="term" value="C:cytoplasm"/>
    <property type="evidence" value="ECO:0007669"/>
    <property type="project" value="UniProtKB-SubCell"/>
</dbReference>
<comment type="function">
    <text evidence="7">Catalyzes the transfer of the enolpyruvyl moiety of phosphoenolpyruvate (PEP) to the 5-hydroxyl of shikimate-3-phosphate (S3P) to produce enolpyruvyl shikimate-3-phosphate and inorganic phosphate.</text>
</comment>
<feature type="binding site" evidence="7">
    <location>
        <position position="166"/>
    </location>
    <ligand>
        <name>3-phosphoshikimate</name>
        <dbReference type="ChEBI" id="CHEBI:145989"/>
    </ligand>
</feature>
<dbReference type="PANTHER" id="PTHR21090:SF5">
    <property type="entry name" value="PENTAFUNCTIONAL AROM POLYPEPTIDE"/>
    <property type="match status" value="1"/>
</dbReference>
<dbReference type="GO" id="GO:0009423">
    <property type="term" value="P:chorismate biosynthetic process"/>
    <property type="evidence" value="ECO:0007669"/>
    <property type="project" value="UniProtKB-UniRule"/>
</dbReference>
<dbReference type="InterPro" id="IPR013792">
    <property type="entry name" value="RNA3'P_cycl/enolpyr_Trfase_a/b"/>
</dbReference>
<dbReference type="NCBIfam" id="TIGR01356">
    <property type="entry name" value="aroA"/>
    <property type="match status" value="1"/>
</dbReference>
<feature type="binding site" evidence="7">
    <location>
        <position position="168"/>
    </location>
    <ligand>
        <name>3-phosphoshikimate</name>
        <dbReference type="ChEBI" id="CHEBI:145989"/>
    </ligand>
</feature>
<feature type="binding site" evidence="7">
    <location>
        <position position="386"/>
    </location>
    <ligand>
        <name>phosphoenolpyruvate</name>
        <dbReference type="ChEBI" id="CHEBI:58702"/>
    </ligand>
</feature>
<feature type="active site" description="Proton acceptor" evidence="7">
    <location>
        <position position="312"/>
    </location>
</feature>
<keyword evidence="7" id="KW-0963">Cytoplasm</keyword>
<reference evidence="9 10" key="1">
    <citation type="submission" date="2009-09" db="EMBL/GenBank/DDBJ databases">
        <authorList>
            <person name="Weinstock G."/>
            <person name="Sodergren E."/>
            <person name="Clifton S."/>
            <person name="Fulton L."/>
            <person name="Fulton B."/>
            <person name="Courtney L."/>
            <person name="Fronick C."/>
            <person name="Harrison M."/>
            <person name="Strong C."/>
            <person name="Farmer C."/>
            <person name="Delahaunty K."/>
            <person name="Markovic C."/>
            <person name="Hall O."/>
            <person name="Minx P."/>
            <person name="Tomlinson C."/>
            <person name="Mitreva M."/>
            <person name="Nelson J."/>
            <person name="Hou S."/>
            <person name="Wollam A."/>
            <person name="Pepin K.H."/>
            <person name="Johnson M."/>
            <person name="Bhonagiri V."/>
            <person name="Nash W.E."/>
            <person name="Warren W."/>
            <person name="Chinwalla A."/>
            <person name="Mardis E.R."/>
            <person name="Wilson R.K."/>
        </authorList>
    </citation>
    <scope>NUCLEOTIDE SEQUENCE [LARGE SCALE GENOMIC DNA]</scope>
    <source>
        <strain evidence="9 10">F0254</strain>
    </source>
</reference>
<keyword evidence="5 7" id="KW-0057">Aromatic amino acid biosynthesis</keyword>
<feature type="binding site" evidence="7">
    <location>
        <position position="412"/>
    </location>
    <ligand>
        <name>phosphoenolpyruvate</name>
        <dbReference type="ChEBI" id="CHEBI:58702"/>
    </ligand>
</feature>
<dbReference type="EC" id="2.5.1.19" evidence="7"/>
<evidence type="ECO:0000256" key="6">
    <source>
        <dbReference type="ARBA" id="ARBA00044633"/>
    </source>
</evidence>
<protein>
    <recommendedName>
        <fullName evidence="7">3-phosphoshikimate 1-carboxyvinyltransferase</fullName>
        <ecNumber evidence="7">2.5.1.19</ecNumber>
    </recommendedName>
    <alternativeName>
        <fullName evidence="7">5-enolpyruvylshikimate-3-phosphate synthase</fullName>
        <shortName evidence="7">EPSP synthase</shortName>
        <shortName evidence="7">EPSPS</shortName>
    </alternativeName>
</protein>
<dbReference type="InterPro" id="IPR036968">
    <property type="entry name" value="Enolpyruvate_Tfrase_sf"/>
</dbReference>
<name>C9N0Z7_9FUSO</name>
<evidence type="ECO:0000256" key="4">
    <source>
        <dbReference type="ARBA" id="ARBA00022679"/>
    </source>
</evidence>
<dbReference type="HOGENOM" id="CLU_024321_0_0_0"/>